<accession>A0ABR1M352</accession>
<protein>
    <submittedName>
        <fullName evidence="1">Uncharacterized protein</fullName>
    </submittedName>
</protein>
<comment type="caution">
    <text evidence="1">The sequence shown here is derived from an EMBL/GenBank/DDBJ whole genome shotgun (WGS) entry which is preliminary data.</text>
</comment>
<gene>
    <name evidence="1" type="ORF">J3D65DRAFT_254356</name>
</gene>
<dbReference type="EMBL" id="JBBPEH010000003">
    <property type="protein sequence ID" value="KAK7540794.1"/>
    <property type="molecule type" value="Genomic_DNA"/>
</dbReference>
<sequence>MSSPFSSRAVLCVMEPTNKSRENTLLSFSISNRTKTPPHPLFHLAFPPESLVIPSHALLRLVSWLTPNQIAPSPTPHTHRVFRTRTLPFSAPQAKLNQQASRPTGHPIDRGLVTVRSGQIWSARAREHGCAAPTSIVVANTRTFPSISSSSFENFICPLSLPLAVEIYPSPSIAPTTTGAMAASVQGAEKIAQCLSPRVS</sequence>
<evidence type="ECO:0000313" key="1">
    <source>
        <dbReference type="EMBL" id="KAK7540794.1"/>
    </source>
</evidence>
<dbReference type="GeneID" id="92027734"/>
<dbReference type="RefSeq" id="XP_066657725.1">
    <property type="nucleotide sequence ID" value="XM_066794828.1"/>
</dbReference>
<name>A0ABR1M352_9PEZI</name>
<reference evidence="1 2" key="1">
    <citation type="submission" date="2024-04" db="EMBL/GenBank/DDBJ databases">
        <title>Phyllosticta paracitricarpa is synonymous to the EU quarantine fungus P. citricarpa based on phylogenomic analyses.</title>
        <authorList>
            <consortium name="Lawrence Berkeley National Laboratory"/>
            <person name="Van ingen-buijs V.A."/>
            <person name="Van westerhoven A.C."/>
            <person name="Haridas S."/>
            <person name="Skiadas P."/>
            <person name="Martin F."/>
            <person name="Groenewald J.Z."/>
            <person name="Crous P.W."/>
            <person name="Seidl M.F."/>
        </authorList>
    </citation>
    <scope>NUCLEOTIDE SEQUENCE [LARGE SCALE GENOMIC DNA]</scope>
    <source>
        <strain evidence="1 2">CPC 17464</strain>
    </source>
</reference>
<dbReference type="Proteomes" id="UP001360953">
    <property type="component" value="Unassembled WGS sequence"/>
</dbReference>
<proteinExistence type="predicted"/>
<keyword evidence="2" id="KW-1185">Reference proteome</keyword>
<evidence type="ECO:0000313" key="2">
    <source>
        <dbReference type="Proteomes" id="UP001360953"/>
    </source>
</evidence>
<organism evidence="1 2">
    <name type="scientific">Phyllosticta citribraziliensis</name>
    <dbReference type="NCBI Taxonomy" id="989973"/>
    <lineage>
        <taxon>Eukaryota</taxon>
        <taxon>Fungi</taxon>
        <taxon>Dikarya</taxon>
        <taxon>Ascomycota</taxon>
        <taxon>Pezizomycotina</taxon>
        <taxon>Dothideomycetes</taxon>
        <taxon>Dothideomycetes incertae sedis</taxon>
        <taxon>Botryosphaeriales</taxon>
        <taxon>Phyllostictaceae</taxon>
        <taxon>Phyllosticta</taxon>
    </lineage>
</organism>